<dbReference type="Gene3D" id="1.25.40.340">
    <property type="match status" value="1"/>
</dbReference>
<organism evidence="10 11">
    <name type="scientific">Natronincola peptidivorans</name>
    <dbReference type="NCBI Taxonomy" id="426128"/>
    <lineage>
        <taxon>Bacteria</taxon>
        <taxon>Bacillati</taxon>
        <taxon>Bacillota</taxon>
        <taxon>Clostridia</taxon>
        <taxon>Peptostreptococcales</taxon>
        <taxon>Natronincolaceae</taxon>
        <taxon>Natronincola</taxon>
    </lineage>
</organism>
<evidence type="ECO:0000313" key="11">
    <source>
        <dbReference type="Proteomes" id="UP000199568"/>
    </source>
</evidence>
<dbReference type="RefSeq" id="WP_090446027.1">
    <property type="nucleotide sequence ID" value="NZ_FOHU01000018.1"/>
</dbReference>
<protein>
    <recommendedName>
        <fullName evidence="3">phosphoenolpyruvate--glycerone phosphotransferase</fullName>
        <ecNumber evidence="3">2.7.1.121</ecNumber>
    </recommendedName>
</protein>
<gene>
    <name evidence="10" type="ORF">SAMN05660297_03050</name>
</gene>
<keyword evidence="11" id="KW-1185">Reference proteome</keyword>
<keyword evidence="6" id="KW-0319">Glycerol metabolism</keyword>
<evidence type="ECO:0000256" key="4">
    <source>
        <dbReference type="ARBA" id="ARBA00022679"/>
    </source>
</evidence>
<evidence type="ECO:0000256" key="2">
    <source>
        <dbReference type="ARBA" id="ARBA00004745"/>
    </source>
</evidence>
<proteinExistence type="predicted"/>
<evidence type="ECO:0000256" key="8">
    <source>
        <dbReference type="ARBA" id="ARBA00055771"/>
    </source>
</evidence>
<evidence type="ECO:0000256" key="6">
    <source>
        <dbReference type="ARBA" id="ARBA00022798"/>
    </source>
</evidence>
<dbReference type="InterPro" id="IPR004007">
    <property type="entry name" value="DhaL_dom"/>
</dbReference>
<evidence type="ECO:0000256" key="7">
    <source>
        <dbReference type="ARBA" id="ARBA00046577"/>
    </source>
</evidence>
<keyword evidence="4" id="KW-0808">Transferase</keyword>
<comment type="function">
    <text evidence="8">ADP-binding subunit of the dihydroxyacetone kinase, which is responsible for the phosphoenolpyruvate (PEP)-dependent phosphorylation of dihydroxyacetone. DhaL-ADP is converted to DhaL-ATP via a phosphoryl group transfer from DhaM and transmits it to dihydroxyacetone binds to DhaK.</text>
</comment>
<feature type="domain" description="DhaL" evidence="9">
    <location>
        <begin position="5"/>
        <end position="205"/>
    </location>
</feature>
<comment type="subunit">
    <text evidence="7">Homodimer. The dihydroxyacetone kinase complex is composed of a homodimer of DhaM, a homodimer of DhaK and the subunit DhaL.</text>
</comment>
<dbReference type="OrthoDB" id="9800291at2"/>
<dbReference type="PANTHER" id="PTHR28629:SF4">
    <property type="entry name" value="TRIOKINASE_FMN CYCLASE"/>
    <property type="match status" value="1"/>
</dbReference>
<evidence type="ECO:0000259" key="9">
    <source>
        <dbReference type="PROSITE" id="PS51480"/>
    </source>
</evidence>
<dbReference type="STRING" id="426128.SAMN05660297_03050"/>
<dbReference type="AlphaFoldDB" id="A0A1I0G4K1"/>
<dbReference type="InterPro" id="IPR050861">
    <property type="entry name" value="Dihydroxyacetone_Kinase"/>
</dbReference>
<dbReference type="PROSITE" id="PS51480">
    <property type="entry name" value="DHAL"/>
    <property type="match status" value="1"/>
</dbReference>
<dbReference type="GO" id="GO:0019563">
    <property type="term" value="P:glycerol catabolic process"/>
    <property type="evidence" value="ECO:0007669"/>
    <property type="project" value="TreeGrafter"/>
</dbReference>
<dbReference type="SUPFAM" id="SSF101473">
    <property type="entry name" value="DhaL-like"/>
    <property type="match status" value="1"/>
</dbReference>
<name>A0A1I0G4K1_9FIRM</name>
<dbReference type="EC" id="2.7.1.121" evidence="3"/>
<evidence type="ECO:0000313" key="10">
    <source>
        <dbReference type="EMBL" id="SET65563.1"/>
    </source>
</evidence>
<comment type="pathway">
    <text evidence="2">Polyol metabolism; glycerol degradation.</text>
</comment>
<dbReference type="NCBIfam" id="TIGR02365">
    <property type="entry name" value="dha_L_ycgS"/>
    <property type="match status" value="1"/>
</dbReference>
<evidence type="ECO:0000256" key="5">
    <source>
        <dbReference type="ARBA" id="ARBA00022777"/>
    </source>
</evidence>
<accession>A0A1I0G4K1</accession>
<dbReference type="InterPro" id="IPR012737">
    <property type="entry name" value="DhaK_L_YcgS"/>
</dbReference>
<reference evidence="10 11" key="1">
    <citation type="submission" date="2016-10" db="EMBL/GenBank/DDBJ databases">
        <authorList>
            <person name="de Groot N.N."/>
        </authorList>
    </citation>
    <scope>NUCLEOTIDE SEQUENCE [LARGE SCALE GENOMIC DNA]</scope>
    <source>
        <strain evidence="10 11">DSM 18979</strain>
    </source>
</reference>
<dbReference type="EMBL" id="FOHU01000018">
    <property type="protein sequence ID" value="SET65563.1"/>
    <property type="molecule type" value="Genomic_DNA"/>
</dbReference>
<sequence>MIDHIRLVSIIQEIAVVIKENKELLTELDQAIGDGDHGINLDRGFSAVKEKLNGLQNKDCGTILNTTAMTLISKVGGASGPLYGTAFMRAGQIVAGKTQITEEDAVKMFDAAIQGIVLRGKANKGDKTMLDALIPAFEIFKTTIEANEGLNTAATKAAEAAKEGVEYTKTIAAKKGRASYLGDRSIGHQDPGATSTYLILKVVSDFLAKEN</sequence>
<dbReference type="InterPro" id="IPR036117">
    <property type="entry name" value="DhaL_dom_sf"/>
</dbReference>
<comment type="catalytic activity">
    <reaction evidence="1">
        <text>dihydroxyacetone + phosphoenolpyruvate = dihydroxyacetone phosphate + pyruvate</text>
        <dbReference type="Rhea" id="RHEA:18381"/>
        <dbReference type="ChEBI" id="CHEBI:15361"/>
        <dbReference type="ChEBI" id="CHEBI:16016"/>
        <dbReference type="ChEBI" id="CHEBI:57642"/>
        <dbReference type="ChEBI" id="CHEBI:58702"/>
        <dbReference type="EC" id="2.7.1.121"/>
    </reaction>
</comment>
<dbReference type="GO" id="GO:0004371">
    <property type="term" value="F:glycerone kinase activity"/>
    <property type="evidence" value="ECO:0007669"/>
    <property type="project" value="InterPro"/>
</dbReference>
<dbReference type="SMART" id="SM01120">
    <property type="entry name" value="Dak2"/>
    <property type="match status" value="1"/>
</dbReference>
<evidence type="ECO:0000256" key="3">
    <source>
        <dbReference type="ARBA" id="ARBA00012095"/>
    </source>
</evidence>
<dbReference type="Proteomes" id="UP000199568">
    <property type="component" value="Unassembled WGS sequence"/>
</dbReference>
<evidence type="ECO:0000256" key="1">
    <source>
        <dbReference type="ARBA" id="ARBA00001113"/>
    </source>
</evidence>
<dbReference type="GO" id="GO:0005829">
    <property type="term" value="C:cytosol"/>
    <property type="evidence" value="ECO:0007669"/>
    <property type="project" value="TreeGrafter"/>
</dbReference>
<dbReference type="FunFam" id="1.25.40.340:FF:000002">
    <property type="entry name" value="Dihydroxyacetone kinase, L subunit"/>
    <property type="match status" value="1"/>
</dbReference>
<dbReference type="PANTHER" id="PTHR28629">
    <property type="entry name" value="TRIOKINASE/FMN CYCLASE"/>
    <property type="match status" value="1"/>
</dbReference>
<dbReference type="Pfam" id="PF02734">
    <property type="entry name" value="Dak2"/>
    <property type="match status" value="1"/>
</dbReference>
<keyword evidence="5 10" id="KW-0418">Kinase</keyword>
<dbReference type="GO" id="GO:0047324">
    <property type="term" value="F:phosphoenolpyruvate-glycerone phosphotransferase activity"/>
    <property type="evidence" value="ECO:0007669"/>
    <property type="project" value="UniProtKB-EC"/>
</dbReference>